<protein>
    <recommendedName>
        <fullName evidence="2">Glutaredoxin domain-containing protein</fullName>
    </recommendedName>
</protein>
<dbReference type="EMBL" id="HBGV01019267">
    <property type="protein sequence ID" value="CAD9518070.1"/>
    <property type="molecule type" value="Transcribed_RNA"/>
</dbReference>
<reference evidence="3" key="1">
    <citation type="submission" date="2021-01" db="EMBL/GenBank/DDBJ databases">
        <authorList>
            <person name="Corre E."/>
            <person name="Pelletier E."/>
            <person name="Niang G."/>
            <person name="Scheremetjew M."/>
            <person name="Finn R."/>
            <person name="Kale V."/>
            <person name="Holt S."/>
            <person name="Cochrane G."/>
            <person name="Meng A."/>
            <person name="Brown T."/>
            <person name="Cohen L."/>
        </authorList>
    </citation>
    <scope>NUCLEOTIDE SEQUENCE</scope>
    <source>
        <strain evidence="3">CCMP826</strain>
    </source>
</reference>
<accession>A0A7S2IGT7</accession>
<dbReference type="Gene3D" id="3.40.30.10">
    <property type="entry name" value="Glutaredoxin"/>
    <property type="match status" value="1"/>
</dbReference>
<dbReference type="GO" id="GO:0034599">
    <property type="term" value="P:cellular response to oxidative stress"/>
    <property type="evidence" value="ECO:0007669"/>
    <property type="project" value="TreeGrafter"/>
</dbReference>
<organism evidence="3">
    <name type="scientific">Helicotheca tamesis</name>
    <dbReference type="NCBI Taxonomy" id="374047"/>
    <lineage>
        <taxon>Eukaryota</taxon>
        <taxon>Sar</taxon>
        <taxon>Stramenopiles</taxon>
        <taxon>Ochrophyta</taxon>
        <taxon>Bacillariophyta</taxon>
        <taxon>Mediophyceae</taxon>
        <taxon>Lithodesmiophycidae</taxon>
        <taxon>Lithodesmiales</taxon>
        <taxon>Lithodesmiaceae</taxon>
        <taxon>Helicotheca</taxon>
    </lineage>
</organism>
<dbReference type="InterPro" id="IPR002109">
    <property type="entry name" value="Glutaredoxin"/>
</dbReference>
<evidence type="ECO:0000313" key="3">
    <source>
        <dbReference type="EMBL" id="CAD9518070.1"/>
    </source>
</evidence>
<feature type="domain" description="Glutaredoxin" evidence="2">
    <location>
        <begin position="51"/>
        <end position="124"/>
    </location>
</feature>
<name>A0A7S2IGT7_9STRA</name>
<dbReference type="GO" id="GO:0015038">
    <property type="term" value="F:glutathione disulfide oxidoreductase activity"/>
    <property type="evidence" value="ECO:0007669"/>
    <property type="project" value="TreeGrafter"/>
</dbReference>
<evidence type="ECO:0000259" key="2">
    <source>
        <dbReference type="Pfam" id="PF00462"/>
    </source>
</evidence>
<feature type="chain" id="PRO_5030861445" description="Glutaredoxin domain-containing protein" evidence="1">
    <location>
        <begin position="21"/>
        <end position="161"/>
    </location>
</feature>
<evidence type="ECO:0000256" key="1">
    <source>
        <dbReference type="SAM" id="SignalP"/>
    </source>
</evidence>
<dbReference type="Pfam" id="PF00462">
    <property type="entry name" value="Glutaredoxin"/>
    <property type="match status" value="1"/>
</dbReference>
<keyword evidence="1" id="KW-0732">Signal</keyword>
<proteinExistence type="predicted"/>
<dbReference type="PROSITE" id="PS51354">
    <property type="entry name" value="GLUTAREDOXIN_2"/>
    <property type="match status" value="1"/>
</dbReference>
<dbReference type="GO" id="GO:0005737">
    <property type="term" value="C:cytoplasm"/>
    <property type="evidence" value="ECO:0007669"/>
    <property type="project" value="TreeGrafter"/>
</dbReference>
<feature type="signal peptide" evidence="1">
    <location>
        <begin position="1"/>
        <end position="20"/>
    </location>
</feature>
<sequence length="161" mass="18439">MQITLLIFIIMCFFSNSTSSASTTNDNTKNILSSGKDVPTYIQQQLTSTDILVFSRTRCIHCMQNCITVKKLLHKHKRKYNYSWKVLELDELQGTTDGPMIQNYLMKTTKKKMVPHVFIKGKFVGGSKRLQVLFSKPEELELLLLGGRDDDKAEGFVKQEL</sequence>
<dbReference type="AlphaFoldDB" id="A0A7S2IGT7"/>
<gene>
    <name evidence="3" type="ORF">HTAM1171_LOCUS11942</name>
</gene>
<dbReference type="PANTHER" id="PTHR45694">
    <property type="entry name" value="GLUTAREDOXIN 2"/>
    <property type="match status" value="1"/>
</dbReference>
<dbReference type="PANTHER" id="PTHR45694:SF18">
    <property type="entry name" value="GLUTAREDOXIN-1-RELATED"/>
    <property type="match status" value="1"/>
</dbReference>
<dbReference type="SUPFAM" id="SSF52833">
    <property type="entry name" value="Thioredoxin-like"/>
    <property type="match status" value="1"/>
</dbReference>
<dbReference type="InterPro" id="IPR036249">
    <property type="entry name" value="Thioredoxin-like_sf"/>
</dbReference>